<dbReference type="GO" id="GO:0005829">
    <property type="term" value="C:cytosol"/>
    <property type="evidence" value="ECO:0007669"/>
    <property type="project" value="TreeGrafter"/>
</dbReference>
<dbReference type="EC" id="1.5.1.3" evidence="3 8"/>
<dbReference type="PANTHER" id="PTHR48069">
    <property type="entry name" value="DIHYDROFOLATE REDUCTASE"/>
    <property type="match status" value="1"/>
</dbReference>
<evidence type="ECO:0000313" key="11">
    <source>
        <dbReference type="EMBL" id="AKF03929.1"/>
    </source>
</evidence>
<protein>
    <recommendedName>
        <fullName evidence="3 8">Dihydrofolate reductase</fullName>
        <ecNumber evidence="3 8">1.5.1.3</ecNumber>
    </recommendedName>
</protein>
<dbReference type="PROSITE" id="PS51330">
    <property type="entry name" value="DHFR_2"/>
    <property type="match status" value="1"/>
</dbReference>
<dbReference type="GO" id="GO:0006730">
    <property type="term" value="P:one-carbon metabolic process"/>
    <property type="evidence" value="ECO:0007669"/>
    <property type="project" value="UniProtKB-KW"/>
</dbReference>
<dbReference type="GO" id="GO:0004146">
    <property type="term" value="F:dihydrofolate reductase activity"/>
    <property type="evidence" value="ECO:0007669"/>
    <property type="project" value="UniProtKB-EC"/>
</dbReference>
<keyword evidence="12" id="KW-1185">Reference proteome</keyword>
<sequence>MTTRVAMIAAVARNGVIGRDNALPWRLPDDLKRFKQLTSGKPVVMGRKTYESIGRPLANRTNLVLTRGHAPIEGCVVVGSIDEALAAVRDERELWVIGGEAVYAAFLPRADVLELTEVDADVEGDARFPSFSRDAWRVVSDVAHPVDAKHALPFRFVTYERVR</sequence>
<dbReference type="GO" id="GO:0046452">
    <property type="term" value="P:dihydrofolate metabolic process"/>
    <property type="evidence" value="ECO:0007669"/>
    <property type="project" value="TreeGrafter"/>
</dbReference>
<evidence type="ECO:0000256" key="3">
    <source>
        <dbReference type="ARBA" id="ARBA00012856"/>
    </source>
</evidence>
<comment type="function">
    <text evidence="7 8">Key enzyme in folate metabolism. Catalyzes an essential reaction for de novo glycine and purine synthesis, and for DNA precursor synthesis.</text>
</comment>
<name>A0A0F6SDS0_9BACT</name>
<dbReference type="GO" id="GO:0070401">
    <property type="term" value="F:NADP+ binding"/>
    <property type="evidence" value="ECO:0007669"/>
    <property type="project" value="UniProtKB-ARBA"/>
</dbReference>
<dbReference type="EMBL" id="CP011125">
    <property type="protein sequence ID" value="AKF03929.1"/>
    <property type="molecule type" value="Genomic_DNA"/>
</dbReference>
<dbReference type="OrthoDB" id="9804315at2"/>
<comment type="pathway">
    <text evidence="1 8">Cofactor biosynthesis; tetrahydrofolate biosynthesis; 5,6,7,8-tetrahydrofolate from 7,8-dihydrofolate: step 1/1.</text>
</comment>
<evidence type="ECO:0000256" key="4">
    <source>
        <dbReference type="ARBA" id="ARBA00022563"/>
    </source>
</evidence>
<dbReference type="UniPathway" id="UPA00077">
    <property type="reaction ID" value="UER00158"/>
</dbReference>
<dbReference type="Proteomes" id="UP000034883">
    <property type="component" value="Chromosome"/>
</dbReference>
<dbReference type="InterPro" id="IPR001796">
    <property type="entry name" value="DHFR_dom"/>
</dbReference>
<dbReference type="PRINTS" id="PR00070">
    <property type="entry name" value="DHFR"/>
</dbReference>
<dbReference type="Gene3D" id="3.40.430.10">
    <property type="entry name" value="Dihydrofolate Reductase, subunit A"/>
    <property type="match status" value="1"/>
</dbReference>
<organism evidence="11 12">
    <name type="scientific">Sandaracinus amylolyticus</name>
    <dbReference type="NCBI Taxonomy" id="927083"/>
    <lineage>
        <taxon>Bacteria</taxon>
        <taxon>Pseudomonadati</taxon>
        <taxon>Myxococcota</taxon>
        <taxon>Polyangia</taxon>
        <taxon>Polyangiales</taxon>
        <taxon>Sandaracinaceae</taxon>
        <taxon>Sandaracinus</taxon>
    </lineage>
</organism>
<feature type="domain" description="DHFR" evidence="10">
    <location>
        <begin position="4"/>
        <end position="161"/>
    </location>
</feature>
<dbReference type="GO" id="GO:0046655">
    <property type="term" value="P:folic acid metabolic process"/>
    <property type="evidence" value="ECO:0007669"/>
    <property type="project" value="TreeGrafter"/>
</dbReference>
<evidence type="ECO:0000256" key="9">
    <source>
        <dbReference type="RuleBase" id="RU004474"/>
    </source>
</evidence>
<dbReference type="KEGG" id="samy:DB32_001078"/>
<keyword evidence="5 8" id="KW-0521">NADP</keyword>
<dbReference type="PANTHER" id="PTHR48069:SF3">
    <property type="entry name" value="DIHYDROFOLATE REDUCTASE"/>
    <property type="match status" value="1"/>
</dbReference>
<dbReference type="PIRSF" id="PIRSF000194">
    <property type="entry name" value="DHFR"/>
    <property type="match status" value="1"/>
</dbReference>
<dbReference type="CDD" id="cd00209">
    <property type="entry name" value="DHFR"/>
    <property type="match status" value="1"/>
</dbReference>
<evidence type="ECO:0000256" key="2">
    <source>
        <dbReference type="ARBA" id="ARBA00009539"/>
    </source>
</evidence>
<evidence type="ECO:0000256" key="1">
    <source>
        <dbReference type="ARBA" id="ARBA00004903"/>
    </source>
</evidence>
<evidence type="ECO:0000256" key="7">
    <source>
        <dbReference type="ARBA" id="ARBA00025067"/>
    </source>
</evidence>
<dbReference type="InterPro" id="IPR024072">
    <property type="entry name" value="DHFR-like_dom_sf"/>
</dbReference>
<gene>
    <name evidence="11" type="ORF">DB32_001078</name>
</gene>
<comment type="catalytic activity">
    <reaction evidence="8">
        <text>(6S)-5,6,7,8-tetrahydrofolate + NADP(+) = 7,8-dihydrofolate + NADPH + H(+)</text>
        <dbReference type="Rhea" id="RHEA:15009"/>
        <dbReference type="ChEBI" id="CHEBI:15378"/>
        <dbReference type="ChEBI" id="CHEBI:57451"/>
        <dbReference type="ChEBI" id="CHEBI:57453"/>
        <dbReference type="ChEBI" id="CHEBI:57783"/>
        <dbReference type="ChEBI" id="CHEBI:58349"/>
        <dbReference type="EC" id="1.5.1.3"/>
    </reaction>
</comment>
<dbReference type="InterPro" id="IPR017925">
    <property type="entry name" value="DHFR_CS"/>
</dbReference>
<dbReference type="AlphaFoldDB" id="A0A0F6SDS0"/>
<dbReference type="GO" id="GO:0046654">
    <property type="term" value="P:tetrahydrofolate biosynthetic process"/>
    <property type="evidence" value="ECO:0007669"/>
    <property type="project" value="UniProtKB-UniPathway"/>
</dbReference>
<proteinExistence type="inferred from homology"/>
<dbReference type="FunFam" id="3.40.430.10:FF:000001">
    <property type="entry name" value="Dihydrofolate reductase"/>
    <property type="match status" value="1"/>
</dbReference>
<dbReference type="STRING" id="927083.DB32_001078"/>
<evidence type="ECO:0000256" key="6">
    <source>
        <dbReference type="ARBA" id="ARBA00023002"/>
    </source>
</evidence>
<dbReference type="SUPFAM" id="SSF53597">
    <property type="entry name" value="Dihydrofolate reductase-like"/>
    <property type="match status" value="1"/>
</dbReference>
<evidence type="ECO:0000313" key="12">
    <source>
        <dbReference type="Proteomes" id="UP000034883"/>
    </source>
</evidence>
<comment type="similarity">
    <text evidence="2 8 9">Belongs to the dihydrofolate reductase family.</text>
</comment>
<keyword evidence="4 8" id="KW-0554">One-carbon metabolism</keyword>
<reference evidence="11 12" key="1">
    <citation type="submission" date="2015-03" db="EMBL/GenBank/DDBJ databases">
        <title>Genome assembly of Sandaracinus amylolyticus DSM 53668.</title>
        <authorList>
            <person name="Sharma G."/>
            <person name="Subramanian S."/>
        </authorList>
    </citation>
    <scope>NUCLEOTIDE SEQUENCE [LARGE SCALE GENOMIC DNA]</scope>
    <source>
        <strain evidence="11 12">DSM 53668</strain>
    </source>
</reference>
<evidence type="ECO:0000256" key="5">
    <source>
        <dbReference type="ARBA" id="ARBA00022857"/>
    </source>
</evidence>
<keyword evidence="6 8" id="KW-0560">Oxidoreductase</keyword>
<evidence type="ECO:0000259" key="10">
    <source>
        <dbReference type="PROSITE" id="PS51330"/>
    </source>
</evidence>
<dbReference type="Pfam" id="PF00186">
    <property type="entry name" value="DHFR_1"/>
    <property type="match status" value="1"/>
</dbReference>
<dbReference type="PROSITE" id="PS00075">
    <property type="entry name" value="DHFR_1"/>
    <property type="match status" value="1"/>
</dbReference>
<dbReference type="InterPro" id="IPR012259">
    <property type="entry name" value="DHFR"/>
</dbReference>
<evidence type="ECO:0000256" key="8">
    <source>
        <dbReference type="PIRNR" id="PIRNR000194"/>
    </source>
</evidence>
<accession>A0A0F6SDS0</accession>